<dbReference type="PANTHER" id="PTHR43689">
    <property type="entry name" value="HYDROLASE"/>
    <property type="match status" value="1"/>
</dbReference>
<accession>K9W5S0</accession>
<dbReference type="Proteomes" id="UP000010472">
    <property type="component" value="Chromosome"/>
</dbReference>
<protein>
    <submittedName>
        <fullName evidence="2">Alpha/beta hydrolase fold protein</fullName>
    </submittedName>
</protein>
<name>K9W5S0_9CYAN</name>
<dbReference type="InterPro" id="IPR029058">
    <property type="entry name" value="AB_hydrolase_fold"/>
</dbReference>
<evidence type="ECO:0000313" key="3">
    <source>
        <dbReference type="Proteomes" id="UP000010472"/>
    </source>
</evidence>
<reference evidence="2 3" key="1">
    <citation type="submission" date="2012-06" db="EMBL/GenBank/DDBJ databases">
        <title>Finished chromosome of genome of Crinalium epipsammum PCC 9333.</title>
        <authorList>
            <consortium name="US DOE Joint Genome Institute"/>
            <person name="Gugger M."/>
            <person name="Coursin T."/>
            <person name="Rippka R."/>
            <person name="Tandeau De Marsac N."/>
            <person name="Huntemann M."/>
            <person name="Wei C.-L."/>
            <person name="Han J."/>
            <person name="Detter J.C."/>
            <person name="Han C."/>
            <person name="Tapia R."/>
            <person name="Davenport K."/>
            <person name="Daligault H."/>
            <person name="Erkkila T."/>
            <person name="Gu W."/>
            <person name="Munk A.C.C."/>
            <person name="Teshima H."/>
            <person name="Xu Y."/>
            <person name="Chain P."/>
            <person name="Chen A."/>
            <person name="Krypides N."/>
            <person name="Mavromatis K."/>
            <person name="Markowitz V."/>
            <person name="Szeto E."/>
            <person name="Ivanova N."/>
            <person name="Mikhailova N."/>
            <person name="Ovchinnikova G."/>
            <person name="Pagani I."/>
            <person name="Pati A."/>
            <person name="Goodwin L."/>
            <person name="Peters L."/>
            <person name="Pitluck S."/>
            <person name="Woyke T."/>
            <person name="Kerfeld C."/>
        </authorList>
    </citation>
    <scope>NUCLEOTIDE SEQUENCE [LARGE SCALE GENOMIC DNA]</scope>
    <source>
        <strain evidence="2 3">PCC 9333</strain>
    </source>
</reference>
<keyword evidence="2" id="KW-0378">Hydrolase</keyword>
<dbReference type="eggNOG" id="COG2267">
    <property type="taxonomic scope" value="Bacteria"/>
</dbReference>
<feature type="domain" description="AB hydrolase-1" evidence="1">
    <location>
        <begin position="53"/>
        <end position="285"/>
    </location>
</feature>
<dbReference type="PATRIC" id="fig|1173022.3.peg.4700"/>
<dbReference type="GO" id="GO:0016787">
    <property type="term" value="F:hydrolase activity"/>
    <property type="evidence" value="ECO:0007669"/>
    <property type="project" value="UniProtKB-KW"/>
</dbReference>
<evidence type="ECO:0000259" key="1">
    <source>
        <dbReference type="Pfam" id="PF12697"/>
    </source>
</evidence>
<dbReference type="InterPro" id="IPR000073">
    <property type="entry name" value="AB_hydrolase_1"/>
</dbReference>
<dbReference type="EMBL" id="CP003620">
    <property type="protein sequence ID" value="AFZ15139.1"/>
    <property type="molecule type" value="Genomic_DNA"/>
</dbReference>
<dbReference type="Pfam" id="PF12697">
    <property type="entry name" value="Abhydrolase_6"/>
    <property type="match status" value="1"/>
</dbReference>
<dbReference type="SUPFAM" id="SSF53474">
    <property type="entry name" value="alpha/beta-Hydrolases"/>
    <property type="match status" value="1"/>
</dbReference>
<dbReference type="OrthoDB" id="9780765at2"/>
<keyword evidence="3" id="KW-1185">Reference proteome</keyword>
<dbReference type="RefSeq" id="WP_015205233.1">
    <property type="nucleotide sequence ID" value="NC_019753.1"/>
</dbReference>
<organism evidence="2 3">
    <name type="scientific">Crinalium epipsammum PCC 9333</name>
    <dbReference type="NCBI Taxonomy" id="1173022"/>
    <lineage>
        <taxon>Bacteria</taxon>
        <taxon>Bacillati</taxon>
        <taxon>Cyanobacteriota</taxon>
        <taxon>Cyanophyceae</taxon>
        <taxon>Gomontiellales</taxon>
        <taxon>Gomontiellaceae</taxon>
        <taxon>Crinalium</taxon>
    </lineage>
</organism>
<dbReference type="STRING" id="1173022.Cri9333_4353"/>
<dbReference type="AlphaFoldDB" id="K9W5S0"/>
<dbReference type="PRINTS" id="PR00111">
    <property type="entry name" value="ABHYDROLASE"/>
</dbReference>
<dbReference type="KEGG" id="cep:Cri9333_4353"/>
<dbReference type="Gene3D" id="3.40.50.1820">
    <property type="entry name" value="alpha/beta hydrolase"/>
    <property type="match status" value="1"/>
</dbReference>
<sequence length="292" mass="32680">MQDKFLPKQVADLREEAAIALAYSTKRDAIATPLHQQPILTAFVKQGDVGKPILLLHGFDSSLLEFCRLFPLLATHHQTWAIDLLGFGFTDRMAGLNFNPAAIKTHLYSCWKTLINQPVILVGTSMGGAAAIDFAQSYPQAVEKLILINSMGYLSALSLGQLLFPPLDFWAVEYWRQRKLQALNLAILSGWDARQIDALRCVNLHIDMPSWSEAMIAFTKSGGYGCLGDKISLIHQQTLILWGELDDMGTEDAYKFRRDISDSKLVWVRNCGHSPQLEQPEFTAEQILAFGR</sequence>
<gene>
    <name evidence="2" type="ORF">Cri9333_4353</name>
</gene>
<dbReference type="HOGENOM" id="CLU_020336_13_6_3"/>
<proteinExistence type="predicted"/>
<dbReference type="PANTHER" id="PTHR43689:SF8">
    <property type="entry name" value="ALPHA_BETA-HYDROLASES SUPERFAMILY PROTEIN"/>
    <property type="match status" value="1"/>
</dbReference>
<evidence type="ECO:0000313" key="2">
    <source>
        <dbReference type="EMBL" id="AFZ15139.1"/>
    </source>
</evidence>